<dbReference type="GO" id="GO:0006355">
    <property type="term" value="P:regulation of DNA-templated transcription"/>
    <property type="evidence" value="ECO:0007669"/>
    <property type="project" value="InterPro"/>
</dbReference>
<dbReference type="GO" id="GO:0050793">
    <property type="term" value="P:regulation of developmental process"/>
    <property type="evidence" value="ECO:0007669"/>
    <property type="project" value="InterPro"/>
</dbReference>
<dbReference type="InterPro" id="IPR011656">
    <property type="entry name" value="Notch_NODP_dom"/>
</dbReference>
<feature type="disulfide bond" evidence="32">
    <location>
        <begin position="1090"/>
        <end position="1099"/>
    </location>
</feature>
<dbReference type="Pfam" id="PF00008">
    <property type="entry name" value="EGF"/>
    <property type="match status" value="18"/>
</dbReference>
<dbReference type="FunFam" id="2.10.25.10:FF:000253">
    <property type="entry name" value="Neurogenic locus notch protein 1"/>
    <property type="match status" value="1"/>
</dbReference>
<keyword evidence="21 30" id="KW-1015">Disulfide bond</keyword>
<evidence type="ECO:0000256" key="34">
    <source>
        <dbReference type="SAM" id="Phobius"/>
    </source>
</evidence>
<evidence type="ECO:0000256" key="21">
    <source>
        <dbReference type="ARBA" id="ARBA00023157"/>
    </source>
</evidence>
<keyword evidence="26" id="KW-0539">Nucleus</keyword>
<feature type="binding site" evidence="29">
    <location>
        <position position="485"/>
    </location>
    <ligand>
        <name>Ca(2+)</name>
        <dbReference type="ChEBI" id="CHEBI:29108"/>
        <label>3</label>
    </ligand>
</feature>
<dbReference type="GO" id="GO:0007411">
    <property type="term" value="P:axon guidance"/>
    <property type="evidence" value="ECO:0007669"/>
    <property type="project" value="TreeGrafter"/>
</dbReference>
<dbReference type="PANTHER" id="PTHR45836:SF23">
    <property type="entry name" value="NEUROGENIC LOCUS NOTCH HOMOLOG PROTEIN 1"/>
    <property type="match status" value="1"/>
</dbReference>
<dbReference type="GO" id="GO:0005509">
    <property type="term" value="F:calcium ion binding"/>
    <property type="evidence" value="ECO:0007669"/>
    <property type="project" value="InterPro"/>
</dbReference>
<keyword evidence="6" id="KW-1003">Cell membrane</keyword>
<keyword evidence="5" id="KW-0217">Developmental protein</keyword>
<dbReference type="PROSITE" id="PS01186">
    <property type="entry name" value="EGF_2"/>
    <property type="match status" value="23"/>
</dbReference>
<feature type="domain" description="EGF-like" evidence="35">
    <location>
        <begin position="290"/>
        <end position="328"/>
    </location>
</feature>
<dbReference type="InterPro" id="IPR018097">
    <property type="entry name" value="EGF_Ca-bd_CS"/>
</dbReference>
<dbReference type="FunFam" id="2.10.25.10:FF:000127">
    <property type="entry name" value="Neurogenic locus notch protein 1"/>
    <property type="match status" value="2"/>
</dbReference>
<dbReference type="SMART" id="SM00181">
    <property type="entry name" value="EGF"/>
    <property type="match status" value="31"/>
</dbReference>
<keyword evidence="27" id="KW-0379">Hydroxylation</keyword>
<feature type="disulfide bond" evidence="32">
    <location>
        <begin position="1052"/>
        <end position="1061"/>
    </location>
</feature>
<feature type="domain" description="EGF-like" evidence="35">
    <location>
        <begin position="97"/>
        <end position="134"/>
    </location>
</feature>
<evidence type="ECO:0000256" key="31">
    <source>
        <dbReference type="PROSITE-ProRule" id="PRU00023"/>
    </source>
</evidence>
<dbReference type="FunFam" id="3.30.300.320:FF:000001">
    <property type="entry name" value="Neurogenic locus notch 1"/>
    <property type="match status" value="1"/>
</dbReference>
<dbReference type="Pfam" id="PF07684">
    <property type="entry name" value="NODP"/>
    <property type="match status" value="1"/>
</dbReference>
<feature type="disulfide bond" evidence="32">
    <location>
        <begin position="201"/>
        <end position="210"/>
    </location>
</feature>
<dbReference type="GO" id="GO:0038023">
    <property type="term" value="F:signaling receptor activity"/>
    <property type="evidence" value="ECO:0007669"/>
    <property type="project" value="InterPro"/>
</dbReference>
<evidence type="ECO:0000256" key="3">
    <source>
        <dbReference type="ARBA" id="ARBA00005847"/>
    </source>
</evidence>
<dbReference type="SUPFAM" id="SSF90193">
    <property type="entry name" value="Notch domain"/>
    <property type="match status" value="3"/>
</dbReference>
<dbReference type="SMART" id="SM00248">
    <property type="entry name" value="ANK"/>
    <property type="match status" value="6"/>
</dbReference>
<dbReference type="GO" id="GO:0001525">
    <property type="term" value="P:angiogenesis"/>
    <property type="evidence" value="ECO:0007669"/>
    <property type="project" value="UniProtKB-KW"/>
</dbReference>
<feature type="disulfide bond" evidence="32">
    <location>
        <begin position="356"/>
        <end position="365"/>
    </location>
</feature>
<feature type="disulfide bond" evidence="32">
    <location>
        <begin position="1157"/>
        <end position="1174"/>
    </location>
</feature>
<keyword evidence="23" id="KW-0804">Transcription</keyword>
<dbReference type="PROSITE" id="PS50026">
    <property type="entry name" value="EGF_3"/>
    <property type="match status" value="31"/>
</dbReference>
<dbReference type="PROSITE" id="PS01187">
    <property type="entry name" value="EGF_CA"/>
    <property type="match status" value="8"/>
</dbReference>
<feature type="domain" description="EGF-like" evidence="35">
    <location>
        <begin position="1064"/>
        <end position="1100"/>
    </location>
</feature>
<dbReference type="InterPro" id="IPR002110">
    <property type="entry name" value="Ankyrin_rpt"/>
</dbReference>
<feature type="domain" description="EGF-like" evidence="35">
    <location>
        <begin position="523"/>
        <end position="555"/>
    </location>
</feature>
<feature type="disulfide bond" evidence="30">
    <location>
        <begin position="456"/>
        <end position="471"/>
    </location>
</feature>
<feature type="binding site" evidence="29">
    <location>
        <position position="448"/>
    </location>
    <ligand>
        <name>Ca(2+)</name>
        <dbReference type="ChEBI" id="CHEBI:29108"/>
        <label>2</label>
    </ligand>
</feature>
<feature type="repeat" description="ANK" evidence="31">
    <location>
        <begin position="1803"/>
        <end position="1835"/>
    </location>
</feature>
<dbReference type="GO" id="GO:0005886">
    <property type="term" value="C:plasma membrane"/>
    <property type="evidence" value="ECO:0007669"/>
    <property type="project" value="UniProtKB-SubCell"/>
</dbReference>
<keyword evidence="17 34" id="KW-1133">Transmembrane helix</keyword>
<feature type="domain" description="EGF-like" evidence="35">
    <location>
        <begin position="989"/>
        <end position="1024"/>
    </location>
</feature>
<feature type="domain" description="EGF-like" evidence="35">
    <location>
        <begin position="750"/>
        <end position="786"/>
    </location>
</feature>
<evidence type="ECO:0000256" key="26">
    <source>
        <dbReference type="ARBA" id="ARBA00023242"/>
    </source>
</evidence>
<dbReference type="PROSITE" id="PS50088">
    <property type="entry name" value="ANK_REPEAT"/>
    <property type="match status" value="4"/>
</dbReference>
<dbReference type="FunFam" id="3.30.70.3310:FF:000003">
    <property type="entry name" value="Neurogenic locus notch 1"/>
    <property type="match status" value="1"/>
</dbReference>
<evidence type="ECO:0000256" key="28">
    <source>
        <dbReference type="ARBA" id="ARBA00037817"/>
    </source>
</evidence>
<evidence type="ECO:0000256" key="8">
    <source>
        <dbReference type="ARBA" id="ARBA00022536"/>
    </source>
</evidence>
<evidence type="ECO:0000256" key="6">
    <source>
        <dbReference type="ARBA" id="ARBA00022475"/>
    </source>
</evidence>
<feature type="binding site" evidence="29">
    <location>
        <position position="450"/>
    </location>
    <ligand>
        <name>Ca(2+)</name>
        <dbReference type="ChEBI" id="CHEBI:29108"/>
        <label>2</label>
    </ligand>
</feature>
<keyword evidence="14" id="KW-0221">Differentiation</keyword>
<feature type="domain" description="EGF-like" evidence="35">
    <location>
        <begin position="485"/>
        <end position="521"/>
    </location>
</feature>
<dbReference type="InterPro" id="IPR013032">
    <property type="entry name" value="EGF-like_CS"/>
</dbReference>
<feature type="disulfide bond" evidence="30 32">
    <location>
        <begin position="435"/>
        <end position="444"/>
    </location>
</feature>
<feature type="disulfide bond" evidence="32">
    <location>
        <begin position="318"/>
        <end position="327"/>
    </location>
</feature>
<feature type="disulfide bond" evidence="32">
    <location>
        <begin position="240"/>
        <end position="249"/>
    </location>
</feature>
<feature type="compositionally biased region" description="Low complexity" evidence="33">
    <location>
        <begin position="2289"/>
        <end position="2304"/>
    </location>
</feature>
<feature type="disulfide bond" evidence="32">
    <location>
        <begin position="852"/>
        <end position="861"/>
    </location>
</feature>
<feature type="domain" description="EGF-like" evidence="35">
    <location>
        <begin position="1102"/>
        <end position="1146"/>
    </location>
</feature>
<evidence type="ECO:0000256" key="18">
    <source>
        <dbReference type="ARBA" id="ARBA00023015"/>
    </source>
</evidence>
<evidence type="ECO:0000256" key="27">
    <source>
        <dbReference type="ARBA" id="ARBA00023278"/>
    </source>
</evidence>
<name>A0A8C9LF30_PAVCR</name>
<feature type="disulfide bond" evidence="32">
    <location>
        <begin position="698"/>
        <end position="707"/>
    </location>
</feature>
<dbReference type="Pfam" id="PF00066">
    <property type="entry name" value="Notch"/>
    <property type="match status" value="3"/>
</dbReference>
<feature type="domain" description="EGF-like" evidence="35">
    <location>
        <begin position="672"/>
        <end position="708"/>
    </location>
</feature>
<dbReference type="InterPro" id="IPR036770">
    <property type="entry name" value="Ankyrin_rpt-contain_sf"/>
</dbReference>
<feature type="domain" description="LNR" evidence="36">
    <location>
        <begin position="1371"/>
        <end position="1412"/>
    </location>
</feature>
<feature type="disulfide bond" evidence="32">
    <location>
        <begin position="1297"/>
        <end position="1306"/>
    </location>
</feature>
<evidence type="ECO:0000256" key="16">
    <source>
        <dbReference type="ARBA" id="ARBA00022976"/>
    </source>
</evidence>
<feature type="domain" description="EGF-like" evidence="35">
    <location>
        <begin position="213"/>
        <end position="250"/>
    </location>
</feature>
<feature type="domain" description="EGF-like" evidence="35">
    <location>
        <begin position="252"/>
        <end position="288"/>
    </location>
</feature>
<dbReference type="CDD" id="cd21702">
    <property type="entry name" value="JMTM_Notch1"/>
    <property type="match status" value="1"/>
</dbReference>
<dbReference type="Gene3D" id="3.30.300.320">
    <property type="match status" value="1"/>
</dbReference>
<organism evidence="37 38">
    <name type="scientific">Pavo cristatus</name>
    <name type="common">Indian peafowl</name>
    <name type="synonym">Blue peafowl</name>
    <dbReference type="NCBI Taxonomy" id="9049"/>
    <lineage>
        <taxon>Eukaryota</taxon>
        <taxon>Metazoa</taxon>
        <taxon>Chordata</taxon>
        <taxon>Craniata</taxon>
        <taxon>Vertebrata</taxon>
        <taxon>Euteleostomi</taxon>
        <taxon>Archelosauria</taxon>
        <taxon>Archosauria</taxon>
        <taxon>Dinosauria</taxon>
        <taxon>Saurischia</taxon>
        <taxon>Theropoda</taxon>
        <taxon>Coelurosauria</taxon>
        <taxon>Aves</taxon>
        <taxon>Neognathae</taxon>
        <taxon>Galloanserae</taxon>
        <taxon>Galliformes</taxon>
        <taxon>Phasianidae</taxon>
        <taxon>Phasianinae</taxon>
        <taxon>Pavo</taxon>
    </lineage>
</organism>
<dbReference type="SMART" id="SM01339">
    <property type="entry name" value="NODP"/>
    <property type="match status" value="1"/>
</dbReference>
<feature type="domain" description="EGF-like" evidence="35">
    <location>
        <begin position="609"/>
        <end position="645"/>
    </location>
</feature>
<dbReference type="FunFam" id="2.10.25.10:FF:000558">
    <property type="entry name" value="Neurogenic locus notch homolog protein 1"/>
    <property type="match status" value="1"/>
</dbReference>
<keyword evidence="19 31" id="KW-0040">ANK repeat</keyword>
<dbReference type="GO" id="GO:0007219">
    <property type="term" value="P:Notch signaling pathway"/>
    <property type="evidence" value="ECO:0007669"/>
    <property type="project" value="UniProtKB-KW"/>
</dbReference>
<feature type="repeat" description="ANK" evidence="31">
    <location>
        <begin position="1836"/>
        <end position="1868"/>
    </location>
</feature>
<dbReference type="SMART" id="SM00179">
    <property type="entry name" value="EGF_CA"/>
    <property type="match status" value="28"/>
</dbReference>
<feature type="domain" description="EGF-like" evidence="35">
    <location>
        <begin position="1148"/>
        <end position="1186"/>
    </location>
</feature>
<dbReference type="PRINTS" id="PR00010">
    <property type="entry name" value="EGFBLOOD"/>
</dbReference>
<evidence type="ECO:0000256" key="5">
    <source>
        <dbReference type="ARBA" id="ARBA00022473"/>
    </source>
</evidence>
<dbReference type="PRINTS" id="PR01452">
    <property type="entry name" value="LNOTCHREPEAT"/>
</dbReference>
<dbReference type="FunFam" id="2.10.25.10:FF:000092">
    <property type="entry name" value="Neurogenic locus notch protein 1"/>
    <property type="match status" value="1"/>
</dbReference>
<feature type="region of interest" description="Disordered" evidence="33">
    <location>
        <begin position="1959"/>
        <end position="1995"/>
    </location>
</feature>
<dbReference type="Gene3D" id="2.10.25.10">
    <property type="entry name" value="Laminin"/>
    <property type="match status" value="31"/>
</dbReference>
<evidence type="ECO:0000256" key="14">
    <source>
        <dbReference type="ARBA" id="ARBA00022782"/>
    </source>
</evidence>
<evidence type="ECO:0000256" key="33">
    <source>
        <dbReference type="SAM" id="MobiDB-lite"/>
    </source>
</evidence>
<feature type="domain" description="EGF-like" evidence="35">
    <location>
        <begin position="173"/>
        <end position="211"/>
    </location>
</feature>
<feature type="disulfide bond" evidence="32">
    <location>
        <begin position="1136"/>
        <end position="1145"/>
    </location>
</feature>
<comment type="caution">
    <text evidence="32">Lacks conserved residue(s) required for the propagation of feature annotation.</text>
</comment>
<feature type="domain" description="EGF-like" evidence="35">
    <location>
        <begin position="710"/>
        <end position="748"/>
    </location>
</feature>
<evidence type="ECO:0000256" key="23">
    <source>
        <dbReference type="ARBA" id="ARBA00023163"/>
    </source>
</evidence>
<feature type="binding site" evidence="29">
    <location>
        <position position="430"/>
    </location>
    <ligand>
        <name>Ca(2+)</name>
        <dbReference type="ChEBI" id="CHEBI:29108"/>
        <label>1</label>
    </ligand>
</feature>
<feature type="binding site" evidence="29">
    <location>
        <position position="465"/>
    </location>
    <ligand>
        <name>Ca(2+)</name>
        <dbReference type="ChEBI" id="CHEBI:29108"/>
        <label>2</label>
    </ligand>
</feature>
<evidence type="ECO:0000256" key="2">
    <source>
        <dbReference type="ARBA" id="ARBA00004251"/>
    </source>
</evidence>
<feature type="compositionally biased region" description="Polar residues" evidence="33">
    <location>
        <begin position="2255"/>
        <end position="2279"/>
    </location>
</feature>
<feature type="disulfide bond" evidence="32">
    <location>
        <begin position="84"/>
        <end position="93"/>
    </location>
</feature>
<evidence type="ECO:0000256" key="29">
    <source>
        <dbReference type="PIRSR" id="PIRSR002279-1"/>
    </source>
</evidence>
<feature type="binding site" evidence="29">
    <location>
        <position position="427"/>
    </location>
    <ligand>
        <name>Ca(2+)</name>
        <dbReference type="ChEBI" id="CHEBI:29108"/>
        <label>1</label>
    </ligand>
</feature>
<dbReference type="FunFam" id="2.10.25.10:FF:000688">
    <property type="entry name" value="Neurogenic locus notch homolog protein 1"/>
    <property type="match status" value="1"/>
</dbReference>
<feature type="domain" description="EGF-like" evidence="35">
    <location>
        <begin position="1026"/>
        <end position="1062"/>
    </location>
</feature>
<keyword evidence="25" id="KW-0325">Glycoprotein</keyword>
<evidence type="ECO:0000256" key="30">
    <source>
        <dbReference type="PIRSR" id="PIRSR002279-2"/>
    </source>
</evidence>
<feature type="disulfide bond" evidence="32">
    <location>
        <begin position="1255"/>
        <end position="1264"/>
    </location>
</feature>
<dbReference type="GO" id="GO:0009986">
    <property type="term" value="C:cell surface"/>
    <property type="evidence" value="ECO:0007669"/>
    <property type="project" value="TreeGrafter"/>
</dbReference>
<feature type="domain" description="EGF-like" evidence="35">
    <location>
        <begin position="330"/>
        <end position="366"/>
    </location>
</feature>
<keyword evidence="38" id="KW-1185">Reference proteome</keyword>
<evidence type="ECO:0000256" key="13">
    <source>
        <dbReference type="ARBA" id="ARBA00022737"/>
    </source>
</evidence>
<dbReference type="FunFam" id="1.25.40.20:FF:000005">
    <property type="entry name" value="Neurogenic locus notch 1"/>
    <property type="match status" value="1"/>
</dbReference>
<dbReference type="Proteomes" id="UP000694428">
    <property type="component" value="Unplaced"/>
</dbReference>
<dbReference type="GO" id="GO:0031902">
    <property type="term" value="C:late endosome membrane"/>
    <property type="evidence" value="ECO:0007669"/>
    <property type="project" value="UniProtKB-SubCell"/>
</dbReference>
<dbReference type="SUPFAM" id="SSF57184">
    <property type="entry name" value="Growth factor receptor domain"/>
    <property type="match status" value="4"/>
</dbReference>
<feature type="disulfide bond" evidence="32">
    <location>
        <begin position="890"/>
        <end position="899"/>
    </location>
</feature>
<feature type="disulfide bond" evidence="30">
    <location>
        <begin position="494"/>
        <end position="509"/>
    </location>
</feature>
<comment type="subcellular location">
    <subcellularLocation>
        <location evidence="2">Cell membrane</location>
        <topology evidence="2">Single-pass type I membrane protein</topology>
    </subcellularLocation>
    <subcellularLocation>
        <location evidence="28">Late endosome membrane</location>
        <topology evidence="28">Single-pass type I membrane protein</topology>
    </subcellularLocation>
    <subcellularLocation>
        <location evidence="1">Nucleus</location>
    </subcellularLocation>
</comment>
<evidence type="ECO:0000256" key="7">
    <source>
        <dbReference type="ARBA" id="ARBA00022499"/>
    </source>
</evidence>
<dbReference type="FunFam" id="2.10.25.10:FF:000146">
    <property type="entry name" value="Putative neurogenic locus notch"/>
    <property type="match status" value="1"/>
</dbReference>
<feature type="domain" description="EGF-like" evidence="35">
    <location>
        <begin position="1268"/>
        <end position="1307"/>
    </location>
</feature>
<feature type="domain" description="EGF-like" evidence="35">
    <location>
        <begin position="864"/>
        <end position="900"/>
    </location>
</feature>
<dbReference type="PANTHER" id="PTHR45836">
    <property type="entry name" value="SLIT HOMOLOG"/>
    <property type="match status" value="1"/>
</dbReference>
<feature type="disulfide bond" evidence="32">
    <location>
        <begin position="124"/>
        <end position="133"/>
    </location>
</feature>
<dbReference type="FunFam" id="2.10.25.10:FF:000309">
    <property type="entry name" value="Uncharacterized protein, isoform A"/>
    <property type="match status" value="1"/>
</dbReference>
<evidence type="ECO:0000256" key="20">
    <source>
        <dbReference type="ARBA" id="ARBA00023136"/>
    </source>
</evidence>
<dbReference type="PIRSF" id="PIRSF002279">
    <property type="entry name" value="Notch"/>
    <property type="match status" value="1"/>
</dbReference>
<dbReference type="SMART" id="SM00004">
    <property type="entry name" value="NL"/>
    <property type="match status" value="3"/>
</dbReference>
<feature type="disulfide bond" evidence="32">
    <location>
        <begin position="738"/>
        <end position="747"/>
    </location>
</feature>
<feature type="domain" description="EGF-like" evidence="35">
    <location>
        <begin position="367"/>
        <end position="405"/>
    </location>
</feature>
<evidence type="ECO:0000256" key="10">
    <source>
        <dbReference type="ARBA" id="ARBA00022692"/>
    </source>
</evidence>
<dbReference type="Pfam" id="PF06816">
    <property type="entry name" value="NOD"/>
    <property type="match status" value="1"/>
</dbReference>
<dbReference type="InterPro" id="IPR024600">
    <property type="entry name" value="Notch_C"/>
</dbReference>
<feature type="binding site" evidence="29">
    <location>
        <position position="502"/>
    </location>
    <ligand>
        <name>Ca(2+)</name>
        <dbReference type="ChEBI" id="CHEBI:29108"/>
        <label>3</label>
    </ligand>
</feature>
<evidence type="ECO:0000256" key="19">
    <source>
        <dbReference type="ARBA" id="ARBA00023043"/>
    </source>
</evidence>
<feature type="disulfide bond" evidence="32">
    <location>
        <begin position="597"/>
        <end position="606"/>
    </location>
</feature>
<dbReference type="FunFam" id="2.10.25.10:FF:000080">
    <property type="entry name" value="Neurogenic locus notch 1"/>
    <property type="match status" value="2"/>
</dbReference>
<feature type="disulfide bond" evidence="30">
    <location>
        <begin position="411"/>
        <end position="424"/>
    </location>
</feature>
<feature type="domain" description="LNR" evidence="36">
    <location>
        <begin position="1330"/>
        <end position="1370"/>
    </location>
</feature>
<keyword evidence="7" id="KW-1017">Isopeptide bond</keyword>
<dbReference type="PROSITE" id="PS00022">
    <property type="entry name" value="EGF_1"/>
    <property type="match status" value="28"/>
</dbReference>
<feature type="domain" description="EGF-like" evidence="35">
    <location>
        <begin position="1229"/>
        <end position="1265"/>
    </location>
</feature>
<evidence type="ECO:0000313" key="37">
    <source>
        <dbReference type="Ensembl" id="ENSPSTP00000023758.1"/>
    </source>
</evidence>
<keyword evidence="22" id="KW-0010">Activator</keyword>
<dbReference type="InterPro" id="IPR035993">
    <property type="entry name" value="Notch-like_dom_sf"/>
</dbReference>
<dbReference type="Pfam" id="PF12661">
    <property type="entry name" value="hEGF"/>
    <property type="match status" value="6"/>
</dbReference>
<feature type="repeat" description="ANK" evidence="31">
    <location>
        <begin position="1736"/>
        <end position="1768"/>
    </location>
</feature>
<keyword evidence="12" id="KW-0732">Signal</keyword>
<feature type="domain" description="EGF-like" evidence="35">
    <location>
        <begin position="902"/>
        <end position="938"/>
    </location>
</feature>
<feature type="binding site" evidence="29">
    <location>
        <position position="486"/>
    </location>
    <ligand>
        <name>Ca(2+)</name>
        <dbReference type="ChEBI" id="CHEBI:29108"/>
        <label>3</label>
    </ligand>
</feature>
<keyword evidence="20 34" id="KW-0472">Membrane</keyword>
<dbReference type="Pfam" id="PF12796">
    <property type="entry name" value="Ank_2"/>
    <property type="match status" value="2"/>
</dbReference>
<dbReference type="FunFam" id="2.10.25.10:FF:000472">
    <property type="entry name" value="Uncharacterized protein, isoform A"/>
    <property type="match status" value="1"/>
</dbReference>
<dbReference type="FunFam" id="2.10.25.10:FF:000524">
    <property type="entry name" value="Neurogenic locus notch protein 1"/>
    <property type="match status" value="1"/>
</dbReference>
<dbReference type="GO" id="GO:0005634">
    <property type="term" value="C:nucleus"/>
    <property type="evidence" value="ECO:0007669"/>
    <property type="project" value="UniProtKB-SubCell"/>
</dbReference>
<feature type="disulfide bond" evidence="32">
    <location>
        <begin position="1176"/>
        <end position="1185"/>
    </location>
</feature>
<dbReference type="FunFam" id="2.10.25.10:FF:000060">
    <property type="entry name" value="Neurogenic locus notch protein 1"/>
    <property type="match status" value="1"/>
</dbReference>
<feature type="domain" description="EGF-like" evidence="35">
    <location>
        <begin position="447"/>
        <end position="483"/>
    </location>
</feature>
<feature type="disulfide bond" evidence="30">
    <location>
        <begin position="451"/>
        <end position="462"/>
    </location>
</feature>
<feature type="domain" description="LNR" evidence="36">
    <location>
        <begin position="1413"/>
        <end position="1452"/>
    </location>
</feature>
<feature type="disulfide bond" evidence="32">
    <location>
        <begin position="278"/>
        <end position="287"/>
    </location>
</feature>
<feature type="disulfide bond" evidence="32">
    <location>
        <begin position="1014"/>
        <end position="1023"/>
    </location>
</feature>
<dbReference type="Gene3D" id="1.25.40.20">
    <property type="entry name" value="Ankyrin repeat-containing domain"/>
    <property type="match status" value="1"/>
</dbReference>
<evidence type="ECO:0000256" key="15">
    <source>
        <dbReference type="ARBA" id="ARBA00022837"/>
    </source>
</evidence>
<keyword evidence="9" id="KW-0037">Angiogenesis</keyword>
<feature type="disulfide bond" evidence="32">
    <location>
        <begin position="719"/>
        <end position="736"/>
    </location>
</feature>
<evidence type="ECO:0000256" key="22">
    <source>
        <dbReference type="ARBA" id="ARBA00023159"/>
    </source>
</evidence>
<feature type="binding site" evidence="29">
    <location>
        <position position="447"/>
    </location>
    <ligand>
        <name>Ca(2+)</name>
        <dbReference type="ChEBI" id="CHEBI:29108"/>
        <label>2</label>
    </ligand>
</feature>
<comment type="similarity">
    <text evidence="3">Belongs to the NOTCH family.</text>
</comment>
<feature type="domain" description="EGF-like" evidence="35">
    <location>
        <begin position="135"/>
        <end position="171"/>
    </location>
</feature>
<dbReference type="InterPro" id="IPR010660">
    <property type="entry name" value="Notch_NOD_dom"/>
</dbReference>
<feature type="disulfide bond" evidence="32">
    <location>
        <begin position="1217"/>
        <end position="1226"/>
    </location>
</feature>
<feature type="disulfide bond" evidence="32">
    <location>
        <begin position="376"/>
        <end position="393"/>
    </location>
</feature>
<feature type="disulfide bond" evidence="30 32">
    <location>
        <begin position="473"/>
        <end position="482"/>
    </location>
</feature>
<feature type="compositionally biased region" description="Polar residues" evidence="33">
    <location>
        <begin position="2305"/>
        <end position="2324"/>
    </location>
</feature>
<keyword evidence="16" id="KW-0914">Notch signaling pathway</keyword>
<feature type="domain" description="EGF-like" evidence="35">
    <location>
        <begin position="54"/>
        <end position="94"/>
    </location>
</feature>
<dbReference type="PRINTS" id="PR01984">
    <property type="entry name" value="NOTCH1"/>
</dbReference>
<keyword evidence="15 29" id="KW-0106">Calcium</keyword>
<feature type="domain" description="EGF-like" evidence="35">
    <location>
        <begin position="1188"/>
        <end position="1227"/>
    </location>
</feature>
<dbReference type="InterPro" id="IPR001881">
    <property type="entry name" value="EGF-like_Ca-bd_dom"/>
</dbReference>
<reference evidence="37" key="2">
    <citation type="submission" date="2025-09" db="UniProtKB">
        <authorList>
            <consortium name="Ensembl"/>
        </authorList>
    </citation>
    <scope>IDENTIFICATION</scope>
</reference>
<keyword evidence="13" id="KW-0677">Repeat</keyword>
<feature type="repeat" description="ANK" evidence="31">
    <location>
        <begin position="1869"/>
        <end position="1901"/>
    </location>
</feature>
<evidence type="ECO:0000313" key="38">
    <source>
        <dbReference type="Proteomes" id="UP000694428"/>
    </source>
</evidence>
<evidence type="ECO:0000256" key="9">
    <source>
        <dbReference type="ARBA" id="ARBA00022657"/>
    </source>
</evidence>
<evidence type="ECO:0000256" key="1">
    <source>
        <dbReference type="ARBA" id="ARBA00004123"/>
    </source>
</evidence>
<feature type="disulfide bond" evidence="30">
    <location>
        <begin position="489"/>
        <end position="500"/>
    </location>
</feature>
<feature type="disulfide bond" evidence="32">
    <location>
        <begin position="395"/>
        <end position="404"/>
    </location>
</feature>
<dbReference type="PRINTS" id="PR01983">
    <property type="entry name" value="NOTCH"/>
</dbReference>
<dbReference type="FunFam" id="2.10.25.10:FF:000151">
    <property type="entry name" value="FAT atypical cadherin 4"/>
    <property type="match status" value="1"/>
</dbReference>
<dbReference type="FunFam" id="2.10.25.10:FF:000521">
    <property type="entry name" value="Neurogenic locus notch protein 1"/>
    <property type="match status" value="1"/>
</dbReference>
<feature type="domain" description="EGF-like" evidence="35">
    <location>
        <begin position="557"/>
        <end position="607"/>
    </location>
</feature>
<dbReference type="GO" id="GO:0043235">
    <property type="term" value="C:receptor complex"/>
    <property type="evidence" value="ECO:0007669"/>
    <property type="project" value="TreeGrafter"/>
</dbReference>
<feature type="disulfide bond" evidence="30 32">
    <location>
        <begin position="511"/>
        <end position="520"/>
    </location>
</feature>
<keyword evidence="18" id="KW-0805">Transcription regulation</keyword>
<dbReference type="InterPro" id="IPR051355">
    <property type="entry name" value="Notch/Slit_guidance"/>
</dbReference>
<evidence type="ECO:0000256" key="32">
    <source>
        <dbReference type="PROSITE-ProRule" id="PRU00076"/>
    </source>
</evidence>
<dbReference type="InterPro" id="IPR022362">
    <property type="entry name" value="Notch_1"/>
</dbReference>
<feature type="domain" description="EGF-like" evidence="35">
    <location>
        <begin position="940"/>
        <end position="976"/>
    </location>
</feature>
<keyword evidence="8 32" id="KW-0245">EGF-like domain</keyword>
<dbReference type="FunFam" id="2.10.25.10:FF:000955">
    <property type="entry name" value="Neurogenic locus notch homolog protein 1"/>
    <property type="match status" value="1"/>
</dbReference>
<dbReference type="Gene3D" id="3.30.70.3310">
    <property type="match status" value="1"/>
</dbReference>
<dbReference type="Pfam" id="PF07645">
    <property type="entry name" value="EGF_CA"/>
    <property type="match status" value="4"/>
</dbReference>
<feature type="domain" description="EGF-like" evidence="35">
    <location>
        <begin position="788"/>
        <end position="824"/>
    </location>
</feature>
<evidence type="ECO:0000256" key="24">
    <source>
        <dbReference type="ARBA" id="ARBA00023170"/>
    </source>
</evidence>
<feature type="binding site" evidence="29">
    <location>
        <position position="503"/>
    </location>
    <ligand>
        <name>Ca(2+)</name>
        <dbReference type="ChEBI" id="CHEBI:29108"/>
        <label>3</label>
    </ligand>
</feature>
<feature type="transmembrane region" description="Helical" evidence="34">
    <location>
        <begin position="1615"/>
        <end position="1636"/>
    </location>
</feature>
<dbReference type="SUPFAM" id="SSF48403">
    <property type="entry name" value="Ankyrin repeat"/>
    <property type="match status" value="1"/>
</dbReference>
<dbReference type="PROSITE" id="PS50258">
    <property type="entry name" value="LNR"/>
    <property type="match status" value="3"/>
</dbReference>
<dbReference type="Ensembl" id="ENSPSTT00000025003.1">
    <property type="protein sequence ID" value="ENSPSTP00000023758.1"/>
    <property type="gene ID" value="ENSPSTG00000017413.1"/>
</dbReference>
<dbReference type="FunFam" id="2.10.25.10:FF:000095">
    <property type="entry name" value="Notch, isoform B"/>
    <property type="match status" value="1"/>
</dbReference>
<dbReference type="PROSITE" id="PS00010">
    <property type="entry name" value="ASX_HYDROXYL"/>
    <property type="match status" value="18"/>
</dbReference>
<evidence type="ECO:0000256" key="17">
    <source>
        <dbReference type="ARBA" id="ARBA00022989"/>
    </source>
</evidence>
<accession>A0A8C9LF30</accession>
<feature type="region of interest" description="Disordered" evidence="33">
    <location>
        <begin position="2255"/>
        <end position="2332"/>
    </location>
</feature>
<evidence type="ECO:0000259" key="36">
    <source>
        <dbReference type="PROSITE" id="PS50258"/>
    </source>
</evidence>
<protein>
    <recommendedName>
        <fullName evidence="4">Neurogenic locus notch homolog protein 1</fullName>
    </recommendedName>
</protein>
<dbReference type="InterPro" id="IPR000800">
    <property type="entry name" value="Notch_dom"/>
</dbReference>
<feature type="disulfide bond" evidence="32">
    <location>
        <begin position="928"/>
        <end position="937"/>
    </location>
</feature>
<feature type="disulfide bond" evidence="30">
    <location>
        <begin position="418"/>
        <end position="433"/>
    </location>
</feature>
<dbReference type="InterPro" id="IPR049883">
    <property type="entry name" value="NOTCH1_EGF-like"/>
</dbReference>
<evidence type="ECO:0000256" key="4">
    <source>
        <dbReference type="ARBA" id="ARBA00019142"/>
    </source>
</evidence>
<dbReference type="FunFam" id="2.10.25.10:FF:000255">
    <property type="entry name" value="Sushi, nidogen and EGF-like domains 1"/>
    <property type="match status" value="1"/>
</dbReference>
<evidence type="ECO:0000256" key="25">
    <source>
        <dbReference type="ARBA" id="ARBA00023180"/>
    </source>
</evidence>
<dbReference type="InterPro" id="IPR009030">
    <property type="entry name" value="Growth_fac_rcpt_cys_sf"/>
</dbReference>
<dbReference type="SMART" id="SM01334">
    <property type="entry name" value="DUF3454"/>
    <property type="match status" value="1"/>
</dbReference>
<keyword evidence="24" id="KW-0675">Receptor</keyword>
<evidence type="ECO:0000259" key="35">
    <source>
        <dbReference type="PROSITE" id="PS50026"/>
    </source>
</evidence>
<reference evidence="37" key="1">
    <citation type="submission" date="2025-08" db="UniProtKB">
        <authorList>
            <consortium name="Ensembl"/>
        </authorList>
    </citation>
    <scope>IDENTIFICATION</scope>
</reference>
<dbReference type="SUPFAM" id="SSF57196">
    <property type="entry name" value="EGF/Laminin"/>
    <property type="match status" value="18"/>
</dbReference>
<proteinExistence type="inferred from homology"/>
<keyword evidence="10 34" id="KW-0812">Transmembrane</keyword>
<dbReference type="CDD" id="cd00054">
    <property type="entry name" value="EGF_CA"/>
    <property type="match status" value="26"/>
</dbReference>
<dbReference type="FunFam" id="2.10.25.10:FF:000125">
    <property type="entry name" value="Neurogenic locus notch protein-like"/>
    <property type="match status" value="2"/>
</dbReference>
<feature type="disulfide bond" evidence="32">
    <location>
        <begin position="776"/>
        <end position="785"/>
    </location>
</feature>
<dbReference type="Pfam" id="PF00023">
    <property type="entry name" value="Ank"/>
    <property type="match status" value="1"/>
</dbReference>
<dbReference type="FunFam" id="2.10.25.10:FF:000157">
    <property type="entry name" value="Neurogenic locus notch protein 1"/>
    <property type="match status" value="1"/>
</dbReference>
<keyword evidence="11 29" id="KW-0479">Metal-binding</keyword>
<feature type="binding site" evidence="29">
    <location>
        <position position="488"/>
    </location>
    <ligand>
        <name>Ca(2+)</name>
        <dbReference type="ChEBI" id="CHEBI:29108"/>
        <label>3</label>
    </ligand>
</feature>
<feature type="binding site" evidence="29">
    <location>
        <position position="464"/>
    </location>
    <ligand>
        <name>Ca(2+)</name>
        <dbReference type="ChEBI" id="CHEBI:29108"/>
        <label>2</label>
    </ligand>
</feature>
<dbReference type="InterPro" id="IPR000152">
    <property type="entry name" value="EGF-type_Asp/Asn_hydroxyl_site"/>
</dbReference>
<evidence type="ECO:0000256" key="11">
    <source>
        <dbReference type="ARBA" id="ARBA00022723"/>
    </source>
</evidence>
<dbReference type="FunFam" id="2.10.25.10:FF:000136">
    <property type="entry name" value="Neurogenic locus notch 1"/>
    <property type="match status" value="1"/>
</dbReference>
<feature type="disulfide bond" evidence="32">
    <location>
        <begin position="161"/>
        <end position="170"/>
    </location>
</feature>
<dbReference type="PROSITE" id="PS50297">
    <property type="entry name" value="ANK_REP_REGION"/>
    <property type="match status" value="3"/>
</dbReference>
<feature type="disulfide bond" evidence="32">
    <location>
        <begin position="966"/>
        <end position="975"/>
    </location>
</feature>
<dbReference type="InterPro" id="IPR000742">
    <property type="entry name" value="EGF"/>
</dbReference>
<dbReference type="SMART" id="SM01338">
    <property type="entry name" value="NOD"/>
    <property type="match status" value="1"/>
</dbReference>
<feature type="domain" description="EGF-like" evidence="35">
    <location>
        <begin position="826"/>
        <end position="862"/>
    </location>
</feature>
<dbReference type="InterPro" id="IPR008297">
    <property type="entry name" value="Notch"/>
</dbReference>
<evidence type="ECO:0000256" key="12">
    <source>
        <dbReference type="ARBA" id="ARBA00022729"/>
    </source>
</evidence>
<feature type="domain" description="EGF-like" evidence="35">
    <location>
        <begin position="407"/>
        <end position="445"/>
    </location>
</feature>
<dbReference type="FunFam" id="2.10.25.10:FF:000004">
    <property type="entry name" value="Neurogenic locus notch 1"/>
    <property type="match status" value="6"/>
</dbReference>
<sequence length="2332" mass="251550">MLPAQGIACWHCRTGLQHCLTPPMPSLAQRPSQHGQCRMGRPCSSAHMGERCQLPNPCLSSPCKNAGTCIPLVRGSTADYTCVCRLGFTDELCLTPLDNACLNNPCRNGGTCDLVTLSEYKCRCPPGWSGKTCQQADPCASNPCANGGQCVPFEAHYVCRCTAGFHGANCKQDVNECNISPPVCKNGGSCTNEVGTYQCSCKPAYTGQNCEHLYVPCNPSPCQNGGTCRQTGDITYDCTCLPGFAGQNCEENIDDCPGNNCRNGGTCVDGVNTYNCQCPPEWTGQYCTEDVDECQLMPNACQNGGTCHNNHGGYNCVCVNGWTGEDCSENIDDCAMAACFQGATCHDRVASFYCECPHGRTGLLCHLDDACISNPCNEGSNCDTNPVNGKAICTCPSGYMGPACNQDVDECSLGANPCEHAGKCINTQGSFQCQCLQGYSGPRCEIDVNECLSNPCQNDATCLDQIGEFQCICMPGYEGVYCEINTDECASSPCLHNGNCLDKINEFHCECPTGFNGHLCQFDIDECASTPCKNGAKCVDGPNTYSCECTEGECLSEVNECNSNPCIHGTARTKARSGGTETSALCSYFSQSYRCDCDPGWSGTNCDINNNECESNPCMNGGTCKDMTSGYICTCREGFSGKDVAEDASGVLWLELTLYFLFSNPGPNCQTNINECASNPCLNQGTCIDDVAGYTCNCLLPYTGATCEDVLAPCAGGPCKNGGECRESEDYKRFSCSCPPGWQGQTCEIDINECVKSPCRNGATCQNTNGSYRCLCRVGFAGRNCDTDIDDCQPNPCHNGGSCSDGIGTFFCECLAGFRGLKCEEDINECASNPCKNGANCTDCVNSYTCTCPSGFSGIHCENNTPDCTESSCFNGGTCVDGINTFTCLCPSGFTGSYCEHNINECDSKPCLNGGTCQDSYGTYKCTCPQGYTGLNCQNLVRWCDSSPCKNGGKCWQTNNLYRCECNSGWTGLYCDVPSVSCEVAAKQQGIDVAHLCRNSGLCVDSGNTHFCRCQAGYTGSYCEEQVDECSPNPCQNGATCTDYLGGYSCECVAGYHGVNCSEEINECLSHPCQNGGTCIDLINTYKCSCPRGTQGVHCEINVDDCSPFFDPVTLGPKCFNNGKCTDRVGGYSCICPPGFVGERCEGDVNECLSNPCDARGTQNCVQRVNDYKCECRPGYAGRRCDTVVDGCKGRPCRNGGTCAVASNTGRGFICKCPPGFVGATCENDSHTCGTLHCLNGGTCISMHKSSKCVCAAAFTGPECQYPASSPCISNPCYNGGTCEFLSDASPYYHCNCPANFNGLNCHILDFDFQGGFGQDIIPPKIEEKCEIAVCASYAGNKICDGKCNNHACGWDGGDCSLNFNDPWKNCSQSLQCWKYFNDGKCDSQCNNAGCLYDGFDCQKYEGQCNPLYDQYCKDHFSDGHCDQGCNNFECEWDGLDCANNMPEKLADGTLVVVVLITPENLKNNSFNFLRELSRVLHTNVVFKKNAKGEYMIFPYYGNEEELKKHYIKRSTEDWADMSSAVINKVKSSLYSRAGRRQKRELDQMDIRGSIVYLEIDNRQCIQSSSQCFQSATDVAAFLGALASLGNLNIPYKIEAVKSETAEPARNSQLYPMYVVVAALVLLAFIGVGVLVSRKRRREHGQLWFPEGFKVTESSKKKRREPLGEDSVGLNSKPFLTDFPPCFSDGFTPLMIASCSGGGLETGNSEEEDDAPAVISDFIYQGASLHNQTDRTGETALHLAARYSRSDAAKRLLEASADANIQDNMGRTPLHAAVSADAQGVFQILIRNRATDLDARMHDGTTPLILAARLAVEGMLEDLINCHADVNAVDDLGKSALHWAAAVNNVEAAVVLLKNGANKDMQNNKEETPLFLAAREGSYETAKVLLDHFANRDITDHMDRLPRDIAQERMHHDIVRLLDEYNLVRSPPLHSGPLGAPTLSPPLCSPSSYIGNLKPAVQGKKARKPSTKGLSCNGKDSKDLKARRKKSQDGKGCLLDNSSVLSPVDSLESPHGYLSDVASPPLMTSPFQQSPSMPLNHLPGMPDAHMSINHLNMAGKQEMALGGSGRMAFEAVPPRLSHLPVSSPSTAMSNASMNFSVGGAAGLSGQCDWLSRLQSGMVQNQYNAMRGGMQPGTHQQAQNLQHGMMSSLHNGLPSTSLSQMMSYQAMPSTRLASQPHLLQNQQMQQMQQPGMQQPSMQPHGHIGQNFLGTELSQPDMQPVSSSAMAVHTILPQDSQLLPTSLPSSLAQPMTTTQFLTPPSQHSYSSPLDNTPSHQLQVPDHPFLTPSPESPDQWSSSSPHSNVSDWSEGISSPPTSMQSQMGHIPEAFK</sequence>
<feature type="disulfide bond" evidence="32">
    <location>
        <begin position="814"/>
        <end position="823"/>
    </location>
</feature>